<sequence length="274" mass="30197">MGKEKVMAYSLIKKYAFTIACEALQGGECNKSDSMGAVGKRKRRRRERMGGGKEEEEDLISHLMDVICEDGKGLTDVEIADNILPLMDAGHDTSSTTMMMLVKYLAELPECCERVLAETALSQGVRLSTSRDVWLALESQYASRSCARLMQILRDLQTMRKGNLLIEDYLQNAKKLADNLSASGNPMVETNLQQVILNGLDTTYDAIVTSLTTTLDDTTMEDFQAHLLAFEARLQPQIVTDHIALSANNATKTQHGLGRGFSSSSPNRGRGNNI</sequence>
<dbReference type="EMBL" id="CM056811">
    <property type="protein sequence ID" value="KAJ8635106.1"/>
    <property type="molecule type" value="Genomic_DNA"/>
</dbReference>
<evidence type="ECO:0000313" key="1">
    <source>
        <dbReference type="EMBL" id="KAJ8635106.1"/>
    </source>
</evidence>
<accession>A0ACC2LPZ8</accession>
<name>A0ACC2LPZ8_PERAE</name>
<proteinExistence type="predicted"/>
<organism evidence="1 2">
    <name type="scientific">Persea americana</name>
    <name type="common">Avocado</name>
    <dbReference type="NCBI Taxonomy" id="3435"/>
    <lineage>
        <taxon>Eukaryota</taxon>
        <taxon>Viridiplantae</taxon>
        <taxon>Streptophyta</taxon>
        <taxon>Embryophyta</taxon>
        <taxon>Tracheophyta</taxon>
        <taxon>Spermatophyta</taxon>
        <taxon>Magnoliopsida</taxon>
        <taxon>Magnoliidae</taxon>
        <taxon>Laurales</taxon>
        <taxon>Lauraceae</taxon>
        <taxon>Persea</taxon>
    </lineage>
</organism>
<dbReference type="Proteomes" id="UP001234297">
    <property type="component" value="Chromosome 3"/>
</dbReference>
<comment type="caution">
    <text evidence="1">The sequence shown here is derived from an EMBL/GenBank/DDBJ whole genome shotgun (WGS) entry which is preliminary data.</text>
</comment>
<gene>
    <name evidence="1" type="ORF">MRB53_009373</name>
</gene>
<keyword evidence="2" id="KW-1185">Reference proteome</keyword>
<evidence type="ECO:0000313" key="2">
    <source>
        <dbReference type="Proteomes" id="UP001234297"/>
    </source>
</evidence>
<protein>
    <submittedName>
        <fullName evidence="1">Uncharacterized protein</fullName>
    </submittedName>
</protein>
<reference evidence="1 2" key="1">
    <citation type="journal article" date="2022" name="Hortic Res">
        <title>A haplotype resolved chromosomal level avocado genome allows analysis of novel avocado genes.</title>
        <authorList>
            <person name="Nath O."/>
            <person name="Fletcher S.J."/>
            <person name="Hayward A."/>
            <person name="Shaw L.M."/>
            <person name="Masouleh A.K."/>
            <person name="Furtado A."/>
            <person name="Henry R.J."/>
            <person name="Mitter N."/>
        </authorList>
    </citation>
    <scope>NUCLEOTIDE SEQUENCE [LARGE SCALE GENOMIC DNA]</scope>
    <source>
        <strain evidence="2">cv. Hass</strain>
    </source>
</reference>